<dbReference type="AlphaFoldDB" id="A0A3L8PZV9"/>
<keyword evidence="3 15" id="KW-0808">Transferase</keyword>
<dbReference type="Gene3D" id="3.40.630.70">
    <property type="entry name" value="Leucyl/phenylalanyl-tRNA-protein transferase, C-terminal domain"/>
    <property type="match status" value="1"/>
</dbReference>
<evidence type="ECO:0000256" key="13">
    <source>
        <dbReference type="ARBA" id="ARBA00077165"/>
    </source>
</evidence>
<dbReference type="OrthoDB" id="9790282at2"/>
<dbReference type="EC" id="2.3.2.6" evidence="10 15"/>
<keyword evidence="17" id="KW-1185">Reference proteome</keyword>
<dbReference type="PANTHER" id="PTHR30098">
    <property type="entry name" value="LEUCYL/PHENYLALANYL-TRNA--PROTEIN TRANSFERASE"/>
    <property type="match status" value="1"/>
</dbReference>
<comment type="catalytic activity">
    <reaction evidence="7 15">
        <text>N-terminal L-lysyl-[protein] + L-leucyl-tRNA(Leu) = N-terminal L-leucyl-L-lysyl-[protein] + tRNA(Leu) + H(+)</text>
        <dbReference type="Rhea" id="RHEA:12340"/>
        <dbReference type="Rhea" id="RHEA-COMP:9613"/>
        <dbReference type="Rhea" id="RHEA-COMP:9622"/>
        <dbReference type="Rhea" id="RHEA-COMP:12670"/>
        <dbReference type="Rhea" id="RHEA-COMP:12671"/>
        <dbReference type="ChEBI" id="CHEBI:15378"/>
        <dbReference type="ChEBI" id="CHEBI:65249"/>
        <dbReference type="ChEBI" id="CHEBI:78442"/>
        <dbReference type="ChEBI" id="CHEBI:78494"/>
        <dbReference type="ChEBI" id="CHEBI:133043"/>
        <dbReference type="EC" id="2.3.2.6"/>
    </reaction>
</comment>
<dbReference type="InterPro" id="IPR004616">
    <property type="entry name" value="Leu/Phe-tRNA_Trfase"/>
</dbReference>
<dbReference type="GO" id="GO:0008914">
    <property type="term" value="F:leucyl-tRNA--protein transferase activity"/>
    <property type="evidence" value="ECO:0007669"/>
    <property type="project" value="UniProtKB-UniRule"/>
</dbReference>
<gene>
    <name evidence="15" type="primary">aat</name>
    <name evidence="16" type="ORF">D5018_08630</name>
</gene>
<dbReference type="NCBIfam" id="TIGR00667">
    <property type="entry name" value="aat"/>
    <property type="match status" value="1"/>
</dbReference>
<dbReference type="GO" id="GO:0030163">
    <property type="term" value="P:protein catabolic process"/>
    <property type="evidence" value="ECO:0007669"/>
    <property type="project" value="UniProtKB-UniRule"/>
</dbReference>
<evidence type="ECO:0000256" key="3">
    <source>
        <dbReference type="ARBA" id="ARBA00022679"/>
    </source>
</evidence>
<evidence type="ECO:0000256" key="10">
    <source>
        <dbReference type="ARBA" id="ARBA00066767"/>
    </source>
</evidence>
<dbReference type="InterPro" id="IPR042203">
    <property type="entry name" value="Leu/Phe-tRNA_Trfase_C"/>
</dbReference>
<dbReference type="InterPro" id="IPR016181">
    <property type="entry name" value="Acyl_CoA_acyltransferase"/>
</dbReference>
<dbReference type="Pfam" id="PF03588">
    <property type="entry name" value="Leu_Phe_trans"/>
    <property type="match status" value="1"/>
</dbReference>
<accession>A0A3L8PZV9</accession>
<comment type="similarity">
    <text evidence="9 15">Belongs to the L/F-transferase family.</text>
</comment>
<dbReference type="HAMAP" id="MF_00688">
    <property type="entry name" value="Leu_Phe_trans"/>
    <property type="match status" value="1"/>
</dbReference>
<dbReference type="Proteomes" id="UP000281474">
    <property type="component" value="Unassembled WGS sequence"/>
</dbReference>
<name>A0A3L8PZV9_9GAMM</name>
<evidence type="ECO:0000256" key="14">
    <source>
        <dbReference type="ARBA" id="ARBA00083640"/>
    </source>
</evidence>
<evidence type="ECO:0000256" key="2">
    <source>
        <dbReference type="ARBA" id="ARBA00022490"/>
    </source>
</evidence>
<protein>
    <recommendedName>
        <fullName evidence="11 15">Leucyl/phenylalanyl-tRNA--protein transferase</fullName>
        <ecNumber evidence="10 15">2.3.2.6</ecNumber>
    </recommendedName>
    <alternativeName>
        <fullName evidence="12 15">L/F-transferase</fullName>
    </alternativeName>
    <alternativeName>
        <fullName evidence="13 15">Leucyltransferase</fullName>
    </alternativeName>
    <alternativeName>
        <fullName evidence="14 15">Phenyalanyltransferase</fullName>
    </alternativeName>
</protein>
<dbReference type="Gene3D" id="3.30.70.3550">
    <property type="entry name" value="Leucyl/phenylalanyl-tRNA-protein transferase, N-terminal domain"/>
    <property type="match status" value="1"/>
</dbReference>
<evidence type="ECO:0000256" key="11">
    <source>
        <dbReference type="ARBA" id="ARBA00074372"/>
    </source>
</evidence>
<evidence type="ECO:0000256" key="6">
    <source>
        <dbReference type="ARBA" id="ARBA00050652"/>
    </source>
</evidence>
<evidence type="ECO:0000256" key="4">
    <source>
        <dbReference type="ARBA" id="ARBA00023315"/>
    </source>
</evidence>
<evidence type="ECO:0000256" key="9">
    <source>
        <dbReference type="ARBA" id="ARBA00061535"/>
    </source>
</evidence>
<organism evidence="16 17">
    <name type="scientific">Parashewanella curva</name>
    <dbReference type="NCBI Taxonomy" id="2338552"/>
    <lineage>
        <taxon>Bacteria</taxon>
        <taxon>Pseudomonadati</taxon>
        <taxon>Pseudomonadota</taxon>
        <taxon>Gammaproteobacteria</taxon>
        <taxon>Alteromonadales</taxon>
        <taxon>Shewanellaceae</taxon>
        <taxon>Parashewanella</taxon>
    </lineage>
</organism>
<proteinExistence type="inferred from homology"/>
<dbReference type="RefSeq" id="WP_121838610.1">
    <property type="nucleotide sequence ID" value="NZ_ML014770.1"/>
</dbReference>
<dbReference type="FunFam" id="3.40.630.70:FF:000001">
    <property type="entry name" value="Leucyl/phenylalanyl-tRNA--protein transferase"/>
    <property type="match status" value="1"/>
</dbReference>
<evidence type="ECO:0000313" key="16">
    <source>
        <dbReference type="EMBL" id="RLV60078.1"/>
    </source>
</evidence>
<keyword evidence="2 15" id="KW-0963">Cytoplasm</keyword>
<keyword evidence="4 15" id="KW-0012">Acyltransferase</keyword>
<comment type="caution">
    <text evidence="16">The sequence shown here is derived from an EMBL/GenBank/DDBJ whole genome shotgun (WGS) entry which is preliminary data.</text>
</comment>
<comment type="catalytic activity">
    <reaction evidence="6 15">
        <text>N-terminal L-arginyl-[protein] + L-leucyl-tRNA(Leu) = N-terminal L-leucyl-L-arginyl-[protein] + tRNA(Leu) + H(+)</text>
        <dbReference type="Rhea" id="RHEA:50416"/>
        <dbReference type="Rhea" id="RHEA-COMP:9613"/>
        <dbReference type="Rhea" id="RHEA-COMP:9622"/>
        <dbReference type="Rhea" id="RHEA-COMP:12672"/>
        <dbReference type="Rhea" id="RHEA-COMP:12673"/>
        <dbReference type="ChEBI" id="CHEBI:15378"/>
        <dbReference type="ChEBI" id="CHEBI:64719"/>
        <dbReference type="ChEBI" id="CHEBI:78442"/>
        <dbReference type="ChEBI" id="CHEBI:78494"/>
        <dbReference type="ChEBI" id="CHEBI:133044"/>
        <dbReference type="EC" id="2.3.2.6"/>
    </reaction>
</comment>
<reference evidence="16 17" key="1">
    <citation type="submission" date="2018-09" db="EMBL/GenBank/DDBJ databases">
        <title>Phylogeny of the Shewanellaceae, and recommendation for two new genera, Pseudoshewanella and Parashewanella.</title>
        <authorList>
            <person name="Wang G."/>
        </authorList>
    </citation>
    <scope>NUCLEOTIDE SEQUENCE [LARGE SCALE GENOMIC DNA]</scope>
    <source>
        <strain evidence="16 17">C51</strain>
    </source>
</reference>
<dbReference type="GO" id="GO:0005737">
    <property type="term" value="C:cytoplasm"/>
    <property type="evidence" value="ECO:0007669"/>
    <property type="project" value="UniProtKB-SubCell"/>
</dbReference>
<dbReference type="InterPro" id="IPR042221">
    <property type="entry name" value="Leu/Phe-tRNA_Trfase_N"/>
</dbReference>
<comment type="subcellular location">
    <subcellularLocation>
        <location evidence="1 15">Cytoplasm</location>
    </subcellularLocation>
</comment>
<dbReference type="PANTHER" id="PTHR30098:SF2">
    <property type="entry name" value="LEUCYL_PHENYLALANYL-TRNA--PROTEIN TRANSFERASE"/>
    <property type="match status" value="1"/>
</dbReference>
<dbReference type="FunFam" id="3.30.70.3550:FF:000001">
    <property type="entry name" value="Leucyl/phenylalanyl-tRNA--protein transferase"/>
    <property type="match status" value="1"/>
</dbReference>
<comment type="function">
    <text evidence="8 15">Functions in the N-end rule pathway of protein degradation where it conjugates Leu, Phe and, less efficiently, Met from aminoacyl-tRNAs to the N-termini of proteins containing an N-terminal arginine or lysine.</text>
</comment>
<evidence type="ECO:0000256" key="12">
    <source>
        <dbReference type="ARBA" id="ARBA00077136"/>
    </source>
</evidence>
<evidence type="ECO:0000256" key="1">
    <source>
        <dbReference type="ARBA" id="ARBA00004496"/>
    </source>
</evidence>
<dbReference type="EMBL" id="QZEI01000021">
    <property type="protein sequence ID" value="RLV60078.1"/>
    <property type="molecule type" value="Genomic_DNA"/>
</dbReference>
<evidence type="ECO:0000256" key="7">
    <source>
        <dbReference type="ARBA" id="ARBA00051538"/>
    </source>
</evidence>
<evidence type="ECO:0000256" key="5">
    <source>
        <dbReference type="ARBA" id="ARBA00050607"/>
    </source>
</evidence>
<dbReference type="SUPFAM" id="SSF55729">
    <property type="entry name" value="Acyl-CoA N-acyltransferases (Nat)"/>
    <property type="match status" value="1"/>
</dbReference>
<sequence length="234" mass="26735">MQSLTFLSDETDNFPPVNCALEEPNGLLAVGGDLSPKRLLNAYYNGIFPWFNEDDPILWWSPNPRAIIVPSQLHISRSLAKFNRKHSWKITINHAFDQVIHQCAKLRANEQGTWITKTIEQAYIQLHRLGHAHSIEVWEDEILIGGLYGIKMGKVFCGESMFHTKTNASKIAMIALDKHLQDSGYELLDTQLMNPHLLSMGAKEISREDFIQLLSVLRDQNTIENCWQPAVLRE</sequence>
<evidence type="ECO:0000256" key="8">
    <source>
        <dbReference type="ARBA" id="ARBA00054043"/>
    </source>
</evidence>
<comment type="catalytic activity">
    <reaction evidence="5 15">
        <text>L-phenylalanyl-tRNA(Phe) + an N-terminal L-alpha-aminoacyl-[protein] = an N-terminal L-phenylalanyl-L-alpha-aminoacyl-[protein] + tRNA(Phe)</text>
        <dbReference type="Rhea" id="RHEA:43632"/>
        <dbReference type="Rhea" id="RHEA-COMP:9668"/>
        <dbReference type="Rhea" id="RHEA-COMP:9699"/>
        <dbReference type="Rhea" id="RHEA-COMP:10636"/>
        <dbReference type="Rhea" id="RHEA-COMP:10637"/>
        <dbReference type="ChEBI" id="CHEBI:78442"/>
        <dbReference type="ChEBI" id="CHEBI:78531"/>
        <dbReference type="ChEBI" id="CHEBI:78597"/>
        <dbReference type="ChEBI" id="CHEBI:83561"/>
        <dbReference type="EC" id="2.3.2.6"/>
    </reaction>
</comment>
<evidence type="ECO:0000313" key="17">
    <source>
        <dbReference type="Proteomes" id="UP000281474"/>
    </source>
</evidence>
<evidence type="ECO:0000256" key="15">
    <source>
        <dbReference type="HAMAP-Rule" id="MF_00688"/>
    </source>
</evidence>